<evidence type="ECO:0000256" key="6">
    <source>
        <dbReference type="ARBA" id="ARBA00023296"/>
    </source>
</evidence>
<dbReference type="Pfam" id="PF22022">
    <property type="entry name" value="Phage_int_M"/>
    <property type="match status" value="1"/>
</dbReference>
<dbReference type="InterPro" id="IPR013762">
    <property type="entry name" value="Integrase-like_cat_sf"/>
</dbReference>
<dbReference type="InterPro" id="IPR025166">
    <property type="entry name" value="Integrase_DNA_bind_dom"/>
</dbReference>
<keyword evidence="4" id="KW-0233">DNA recombination</keyword>
<evidence type="ECO:0000259" key="8">
    <source>
        <dbReference type="PROSITE" id="PS51900"/>
    </source>
</evidence>
<dbReference type="Gene3D" id="3.30.160.390">
    <property type="entry name" value="Integrase, DNA-binding domain"/>
    <property type="match status" value="1"/>
</dbReference>
<evidence type="ECO:0008006" key="10">
    <source>
        <dbReference type="Google" id="ProtNLM"/>
    </source>
</evidence>
<dbReference type="SUPFAM" id="SSF56349">
    <property type="entry name" value="DNA breaking-rejoining enzymes"/>
    <property type="match status" value="1"/>
</dbReference>
<dbReference type="PROSITE" id="PS51900">
    <property type="entry name" value="CB"/>
    <property type="match status" value="1"/>
</dbReference>
<dbReference type="AlphaFoldDB" id="A0A382AF14"/>
<gene>
    <name evidence="9" type="ORF">METZ01_LOCUS153019</name>
</gene>
<dbReference type="InterPro" id="IPR010998">
    <property type="entry name" value="Integrase_recombinase_N"/>
</dbReference>
<sequence>MHARVVMDKLTELSIKQSKSKKQQYKIFDGGGMFLLVHPNGSKYWRMNFKFEGKFKLLSFGVWPDVSLREARERRFDAKKKVIEGINPIEENREIKKLKLEAIKENKNKLDGNTKSFQKVAIEWYKRQATHWTEKHSIDVYNSLKFHVFPYLGNKPIALITKQEVISILRKLETEGKYETCYRVRQRLEAVFEFAEISEYCEGNPAGGLHKIFTKPQPKSRHSLPISELPEFLAKIEADKVTSRSNKLAMKFLILTFVRSSELRFADWNEFDIDRPDPLWLIPSERMKMRKMHHVPLSSHAVAILEEMRQFSGPDGYVFTQLRNPQKAISENTLLYFSNRLGYAGRNTIHGFRIVASTVLNECGMWRPDAIEAQLAHKEPNKIRGTYNRAEYLEERRKLMQWWGDYINSHVISPKY</sequence>
<evidence type="ECO:0000256" key="5">
    <source>
        <dbReference type="ARBA" id="ARBA00023195"/>
    </source>
</evidence>
<dbReference type="Gene3D" id="1.10.150.130">
    <property type="match status" value="1"/>
</dbReference>
<evidence type="ECO:0000313" key="9">
    <source>
        <dbReference type="EMBL" id="SVB00165.1"/>
    </source>
</evidence>
<evidence type="ECO:0000256" key="4">
    <source>
        <dbReference type="ARBA" id="ARBA00023172"/>
    </source>
</evidence>
<keyword evidence="5" id="KW-1179">Viral genome integration</keyword>
<evidence type="ECO:0000259" key="7">
    <source>
        <dbReference type="PROSITE" id="PS51898"/>
    </source>
</evidence>
<dbReference type="PANTHER" id="PTHR30629">
    <property type="entry name" value="PROPHAGE INTEGRASE"/>
    <property type="match status" value="1"/>
</dbReference>
<organism evidence="9">
    <name type="scientific">marine metagenome</name>
    <dbReference type="NCBI Taxonomy" id="408172"/>
    <lineage>
        <taxon>unclassified sequences</taxon>
        <taxon>metagenomes</taxon>
        <taxon>ecological metagenomes</taxon>
    </lineage>
</organism>
<dbReference type="InterPro" id="IPR002104">
    <property type="entry name" value="Integrase_catalytic"/>
</dbReference>
<dbReference type="GO" id="GO:0044826">
    <property type="term" value="P:viral genome integration into host DNA"/>
    <property type="evidence" value="ECO:0007669"/>
    <property type="project" value="UniProtKB-KW"/>
</dbReference>
<proteinExistence type="inferred from homology"/>
<evidence type="ECO:0000256" key="1">
    <source>
        <dbReference type="ARBA" id="ARBA00008857"/>
    </source>
</evidence>
<dbReference type="CDD" id="cd00801">
    <property type="entry name" value="INT_P4_C"/>
    <property type="match status" value="1"/>
</dbReference>
<reference evidence="9" key="1">
    <citation type="submission" date="2018-05" db="EMBL/GenBank/DDBJ databases">
        <authorList>
            <person name="Lanie J.A."/>
            <person name="Ng W.-L."/>
            <person name="Kazmierczak K.M."/>
            <person name="Andrzejewski T.M."/>
            <person name="Davidsen T.M."/>
            <person name="Wayne K.J."/>
            <person name="Tettelin H."/>
            <person name="Glass J.I."/>
            <person name="Rusch D."/>
            <person name="Podicherti R."/>
            <person name="Tsui H.-C.T."/>
            <person name="Winkler M.E."/>
        </authorList>
    </citation>
    <scope>NUCLEOTIDE SEQUENCE</scope>
</reference>
<dbReference type="GO" id="GO:0006310">
    <property type="term" value="P:DNA recombination"/>
    <property type="evidence" value="ECO:0007669"/>
    <property type="project" value="UniProtKB-KW"/>
</dbReference>
<keyword evidence="6" id="KW-1160">Virus entry into host cell</keyword>
<dbReference type="InterPro" id="IPR038488">
    <property type="entry name" value="Integrase_DNA-bd_sf"/>
</dbReference>
<dbReference type="InterPro" id="IPR050808">
    <property type="entry name" value="Phage_Integrase"/>
</dbReference>
<dbReference type="EMBL" id="UINC01025135">
    <property type="protein sequence ID" value="SVB00165.1"/>
    <property type="molecule type" value="Genomic_DNA"/>
</dbReference>
<dbReference type="GO" id="GO:0046718">
    <property type="term" value="P:symbiont entry into host cell"/>
    <property type="evidence" value="ECO:0007669"/>
    <property type="project" value="UniProtKB-KW"/>
</dbReference>
<protein>
    <recommendedName>
        <fullName evidence="10">Tyr recombinase domain-containing protein</fullName>
    </recommendedName>
</protein>
<dbReference type="GO" id="GO:0003677">
    <property type="term" value="F:DNA binding"/>
    <property type="evidence" value="ECO:0007669"/>
    <property type="project" value="UniProtKB-KW"/>
</dbReference>
<dbReference type="GO" id="GO:0015074">
    <property type="term" value="P:DNA integration"/>
    <property type="evidence" value="ECO:0007669"/>
    <property type="project" value="UniProtKB-KW"/>
</dbReference>
<dbReference type="GO" id="GO:0075713">
    <property type="term" value="P:establishment of integrated proviral latency"/>
    <property type="evidence" value="ECO:0007669"/>
    <property type="project" value="UniProtKB-KW"/>
</dbReference>
<dbReference type="PROSITE" id="PS51898">
    <property type="entry name" value="TYR_RECOMBINASE"/>
    <property type="match status" value="1"/>
</dbReference>
<name>A0A382AF14_9ZZZZ</name>
<feature type="domain" description="Tyr recombinase" evidence="7">
    <location>
        <begin position="219"/>
        <end position="401"/>
    </location>
</feature>
<keyword evidence="3" id="KW-0238">DNA-binding</keyword>
<dbReference type="InterPro" id="IPR053876">
    <property type="entry name" value="Phage_int_M"/>
</dbReference>
<dbReference type="PANTHER" id="PTHR30629:SF2">
    <property type="entry name" value="PROPHAGE INTEGRASE INTS-RELATED"/>
    <property type="match status" value="1"/>
</dbReference>
<dbReference type="Pfam" id="PF13356">
    <property type="entry name" value="Arm-DNA-bind_3"/>
    <property type="match status" value="1"/>
</dbReference>
<dbReference type="InterPro" id="IPR011010">
    <property type="entry name" value="DNA_brk_join_enz"/>
</dbReference>
<comment type="similarity">
    <text evidence="1">Belongs to the 'phage' integrase family.</text>
</comment>
<accession>A0A382AF14</accession>
<feature type="domain" description="Core-binding (CB)" evidence="8">
    <location>
        <begin position="115"/>
        <end position="196"/>
    </location>
</feature>
<dbReference type="Pfam" id="PF00589">
    <property type="entry name" value="Phage_integrase"/>
    <property type="match status" value="1"/>
</dbReference>
<keyword evidence="2" id="KW-0229">DNA integration</keyword>
<evidence type="ECO:0000256" key="2">
    <source>
        <dbReference type="ARBA" id="ARBA00022908"/>
    </source>
</evidence>
<dbReference type="Gene3D" id="1.10.443.10">
    <property type="entry name" value="Intergrase catalytic core"/>
    <property type="match status" value="1"/>
</dbReference>
<evidence type="ECO:0000256" key="3">
    <source>
        <dbReference type="ARBA" id="ARBA00023125"/>
    </source>
</evidence>
<dbReference type="InterPro" id="IPR044068">
    <property type="entry name" value="CB"/>
</dbReference>